<dbReference type="Proteomes" id="UP000078572">
    <property type="component" value="Chromosome 1"/>
</dbReference>
<dbReference type="OrthoDB" id="9794157at2"/>
<evidence type="ECO:0000259" key="1">
    <source>
        <dbReference type="Pfam" id="PF02589"/>
    </source>
</evidence>
<organism evidence="2 3">
    <name type="scientific">Ralstonia insidiosa</name>
    <dbReference type="NCBI Taxonomy" id="190721"/>
    <lineage>
        <taxon>Bacteria</taxon>
        <taxon>Pseudomonadati</taxon>
        <taxon>Pseudomonadota</taxon>
        <taxon>Betaproteobacteria</taxon>
        <taxon>Burkholderiales</taxon>
        <taxon>Burkholderiaceae</taxon>
        <taxon>Ralstonia</taxon>
    </lineage>
</organism>
<evidence type="ECO:0000313" key="3">
    <source>
        <dbReference type="Proteomes" id="UP000078572"/>
    </source>
</evidence>
<dbReference type="InterPro" id="IPR003741">
    <property type="entry name" value="LUD_dom"/>
</dbReference>
<reference evidence="3" key="1">
    <citation type="submission" date="2016-06" db="EMBL/GenBank/DDBJ databases">
        <authorList>
            <person name="Xu Y."/>
            <person name="Nagy A."/>
            <person name="Yan X."/>
            <person name="Kim S.W."/>
            <person name="Haley B."/>
            <person name="Liu N.T."/>
            <person name="Nou X."/>
        </authorList>
    </citation>
    <scope>NUCLEOTIDE SEQUENCE [LARGE SCALE GENOMIC DNA]</scope>
    <source>
        <strain evidence="3">ATCC 49129</strain>
    </source>
</reference>
<accession>A0A191ZXY4</accession>
<dbReference type="InterPro" id="IPR037171">
    <property type="entry name" value="NagB/RpiA_transferase-like"/>
</dbReference>
<dbReference type="InterPro" id="IPR024185">
    <property type="entry name" value="FTHF_cligase-like_sf"/>
</dbReference>
<evidence type="ECO:0000313" key="2">
    <source>
        <dbReference type="EMBL" id="ANJ72984.1"/>
    </source>
</evidence>
<dbReference type="AlphaFoldDB" id="A0A191ZXY4"/>
<name>A0A191ZXY4_9RALS</name>
<proteinExistence type="predicted"/>
<sequence length="243" mass="25931">MTTRADSPAQDPVDPLDTTRARDAIFARIRNAQHRPEQPTQGERDAVADYIARHPAGPRPPMPQDLVAHFAEQALKMASTLESVATLADVPAAAARYLSGLSLKPQAVAWTTLQSLDWAAAGLNVEFRPPVREPQADHDHGDLVGITGCFCAIAETGSLMLLSGPENVASAALLPETHIAVVPQSRIVAHLEDAYALMRTERGELPRATNVISGPSRTGDIEQTIVLGAHGPYRVHVIVVTGA</sequence>
<dbReference type="GeneID" id="61526574"/>
<dbReference type="Pfam" id="PF02589">
    <property type="entry name" value="LUD_dom"/>
    <property type="match status" value="1"/>
</dbReference>
<dbReference type="Gene3D" id="3.40.50.10420">
    <property type="entry name" value="NagB/RpiA/CoA transferase-like"/>
    <property type="match status" value="1"/>
</dbReference>
<dbReference type="SUPFAM" id="SSF100950">
    <property type="entry name" value="NagB/RpiA/CoA transferase-like"/>
    <property type="match status" value="1"/>
</dbReference>
<feature type="domain" description="LUD" evidence="1">
    <location>
        <begin position="114"/>
        <end position="240"/>
    </location>
</feature>
<keyword evidence="3" id="KW-1185">Reference proteome</keyword>
<dbReference type="STRING" id="190721.ACS15_2368"/>
<dbReference type="RefSeq" id="WP_064804046.1">
    <property type="nucleotide sequence ID" value="NZ_CP016022.1"/>
</dbReference>
<dbReference type="PANTHER" id="PTHR43682">
    <property type="entry name" value="LACTATE UTILIZATION PROTEIN C"/>
    <property type="match status" value="1"/>
</dbReference>
<dbReference type="PANTHER" id="PTHR43682:SF1">
    <property type="entry name" value="LACTATE UTILIZATION PROTEIN C"/>
    <property type="match status" value="1"/>
</dbReference>
<protein>
    <recommendedName>
        <fullName evidence="1">LUD domain-containing protein</fullName>
    </recommendedName>
</protein>
<dbReference type="EMBL" id="CP016022">
    <property type="protein sequence ID" value="ANJ72984.1"/>
    <property type="molecule type" value="Genomic_DNA"/>
</dbReference>
<gene>
    <name evidence="2" type="ORF">A9Y76_11140</name>
</gene>